<keyword evidence="2" id="KW-1133">Transmembrane helix</keyword>
<reference evidence="5" key="1">
    <citation type="journal article" date="2019" name="Int. J. Syst. Evol. Microbiol.">
        <title>The Global Catalogue of Microorganisms (GCM) 10K type strain sequencing project: providing services to taxonomists for standard genome sequencing and annotation.</title>
        <authorList>
            <consortium name="The Broad Institute Genomics Platform"/>
            <consortium name="The Broad Institute Genome Sequencing Center for Infectious Disease"/>
            <person name="Wu L."/>
            <person name="Ma J."/>
        </authorList>
    </citation>
    <scope>NUCLEOTIDE SEQUENCE [LARGE SCALE GENOMIC DNA]</scope>
    <source>
        <strain evidence="5">JCM 17555</strain>
    </source>
</reference>
<gene>
    <name evidence="4" type="ORF">GCM10022278_05150</name>
</gene>
<dbReference type="InterPro" id="IPR001623">
    <property type="entry name" value="DnaJ_domain"/>
</dbReference>
<keyword evidence="2" id="KW-0472">Membrane</keyword>
<dbReference type="SMART" id="SM00271">
    <property type="entry name" value="DnaJ"/>
    <property type="match status" value="1"/>
</dbReference>
<accession>A0ABP7NK20</accession>
<dbReference type="CDD" id="cd06257">
    <property type="entry name" value="DnaJ"/>
    <property type="match status" value="1"/>
</dbReference>
<dbReference type="RefSeq" id="WP_344802968.1">
    <property type="nucleotide sequence ID" value="NZ_BAABBO010000001.1"/>
</dbReference>
<feature type="transmembrane region" description="Helical" evidence="2">
    <location>
        <begin position="20"/>
        <end position="39"/>
    </location>
</feature>
<organism evidence="4 5">
    <name type="scientific">Allohahella marinimesophila</name>
    <dbReference type="NCBI Taxonomy" id="1054972"/>
    <lineage>
        <taxon>Bacteria</taxon>
        <taxon>Pseudomonadati</taxon>
        <taxon>Pseudomonadota</taxon>
        <taxon>Gammaproteobacteria</taxon>
        <taxon>Oceanospirillales</taxon>
        <taxon>Hahellaceae</taxon>
        <taxon>Allohahella</taxon>
    </lineage>
</organism>
<name>A0ABP7NK20_9GAMM</name>
<dbReference type="EMBL" id="BAABBO010000001">
    <property type="protein sequence ID" value="GAA3948907.1"/>
    <property type="molecule type" value="Genomic_DNA"/>
</dbReference>
<dbReference type="InterPro" id="IPR008523">
    <property type="entry name" value="DUF805"/>
</dbReference>
<feature type="domain" description="J" evidence="3">
    <location>
        <begin position="201"/>
        <end position="263"/>
    </location>
</feature>
<evidence type="ECO:0000256" key="2">
    <source>
        <dbReference type="SAM" id="Phobius"/>
    </source>
</evidence>
<evidence type="ECO:0000313" key="5">
    <source>
        <dbReference type="Proteomes" id="UP001501337"/>
    </source>
</evidence>
<dbReference type="Gene3D" id="1.10.287.110">
    <property type="entry name" value="DnaJ domain"/>
    <property type="match status" value="1"/>
</dbReference>
<dbReference type="Proteomes" id="UP001501337">
    <property type="component" value="Unassembled WGS sequence"/>
</dbReference>
<protein>
    <recommendedName>
        <fullName evidence="3">J domain-containing protein</fullName>
    </recommendedName>
</protein>
<feature type="transmembrane region" description="Helical" evidence="2">
    <location>
        <begin position="46"/>
        <end position="63"/>
    </location>
</feature>
<evidence type="ECO:0000259" key="3">
    <source>
        <dbReference type="PROSITE" id="PS50076"/>
    </source>
</evidence>
<keyword evidence="5" id="KW-1185">Reference proteome</keyword>
<dbReference type="Pfam" id="PF05656">
    <property type="entry name" value="DUF805"/>
    <property type="match status" value="1"/>
</dbReference>
<dbReference type="PANTHER" id="PTHR34980">
    <property type="entry name" value="INNER MEMBRANE PROTEIN-RELATED-RELATED"/>
    <property type="match status" value="1"/>
</dbReference>
<dbReference type="Pfam" id="PF00226">
    <property type="entry name" value="DnaJ"/>
    <property type="match status" value="1"/>
</dbReference>
<keyword evidence="2" id="KW-0812">Transmembrane</keyword>
<feature type="transmembrane region" description="Helical" evidence="2">
    <location>
        <begin position="69"/>
        <end position="90"/>
    </location>
</feature>
<comment type="caution">
    <text evidence="4">The sequence shown here is derived from an EMBL/GenBank/DDBJ whole genome shotgun (WGS) entry which is preliminary data.</text>
</comment>
<dbReference type="PROSITE" id="PS50076">
    <property type="entry name" value="DNAJ_2"/>
    <property type="match status" value="1"/>
</dbReference>
<keyword evidence="1" id="KW-0143">Chaperone</keyword>
<proteinExistence type="predicted"/>
<evidence type="ECO:0000313" key="4">
    <source>
        <dbReference type="EMBL" id="GAA3948907.1"/>
    </source>
</evidence>
<evidence type="ECO:0000256" key="1">
    <source>
        <dbReference type="ARBA" id="ARBA00023186"/>
    </source>
</evidence>
<dbReference type="PANTHER" id="PTHR34980:SF2">
    <property type="entry name" value="INNER MEMBRANE PROTEIN YHAH-RELATED"/>
    <property type="match status" value="1"/>
</dbReference>
<dbReference type="InterPro" id="IPR036869">
    <property type="entry name" value="J_dom_sf"/>
</dbReference>
<sequence>MDIVSLYLSFNGRLGRSGYWLALAGLLAVTGLLWANGLFSTASLPLYLLLLYPFLAILAKRSRDTGWPAWLSVLFLIPGLNVLWMIVLGLTPSRKSVFERGRFDHAAGTRTRHAAQGSASPRSDSAQSQHEKIVWCPSCERKMRIRLPAQAGVGRCGSCREPFRMEIDQYGQIFVYKATTGGKAGSGRSRQDHSAPDSISACLQALDLGPEADKLAIRKRYRQKMKLCHPDKVAGAAPDVRLRAEDESKRLNQAYSMLKKAGYV</sequence>
<dbReference type="SUPFAM" id="SSF46565">
    <property type="entry name" value="Chaperone J-domain"/>
    <property type="match status" value="1"/>
</dbReference>